<comment type="catalytic activity">
    <reaction evidence="9">
        <text>a lipid X + a UDP-2-N,3-O-bis[(3R)-3-hydroxyacyl]-alpha-D-glucosamine = a lipid A disaccharide + UDP + H(+)</text>
        <dbReference type="Rhea" id="RHEA:67828"/>
        <dbReference type="ChEBI" id="CHEBI:15378"/>
        <dbReference type="ChEBI" id="CHEBI:58223"/>
        <dbReference type="ChEBI" id="CHEBI:137748"/>
        <dbReference type="ChEBI" id="CHEBI:176338"/>
        <dbReference type="ChEBI" id="CHEBI:176343"/>
        <dbReference type="EC" id="2.4.1.182"/>
    </reaction>
</comment>
<dbReference type="PANTHER" id="PTHR30372:SF4">
    <property type="entry name" value="LIPID-A-DISACCHARIDE SYNTHASE, MITOCHONDRIAL-RELATED"/>
    <property type="match status" value="1"/>
</dbReference>
<accession>A0A2K9NXA9</accession>
<dbReference type="SUPFAM" id="SSF53756">
    <property type="entry name" value="UDP-Glycosyltransferase/glycogen phosphorylase"/>
    <property type="match status" value="1"/>
</dbReference>
<evidence type="ECO:0000256" key="6">
    <source>
        <dbReference type="ARBA" id="ARBA00022676"/>
    </source>
</evidence>
<keyword evidence="12" id="KW-1185">Reference proteome</keyword>
<dbReference type="KEGG" id="bsto:C0V70_15125"/>
<keyword evidence="6" id="KW-0328">Glycosyltransferase</keyword>
<evidence type="ECO:0000256" key="5">
    <source>
        <dbReference type="ARBA" id="ARBA00022556"/>
    </source>
</evidence>
<dbReference type="PANTHER" id="PTHR30372">
    <property type="entry name" value="LIPID-A-DISACCHARIDE SYNTHASE"/>
    <property type="match status" value="1"/>
</dbReference>
<evidence type="ECO:0000256" key="8">
    <source>
        <dbReference type="ARBA" id="ARBA00023098"/>
    </source>
</evidence>
<evidence type="ECO:0000256" key="3">
    <source>
        <dbReference type="ARBA" id="ARBA00020902"/>
    </source>
</evidence>
<keyword evidence="8" id="KW-0443">Lipid metabolism</keyword>
<protein>
    <recommendedName>
        <fullName evidence="3 10">Lipid-A-disaccharide synthase</fullName>
        <ecNumber evidence="2 10">2.4.1.182</ecNumber>
    </recommendedName>
</protein>
<dbReference type="NCBIfam" id="TIGR00215">
    <property type="entry name" value="lpxB"/>
    <property type="match status" value="1"/>
</dbReference>
<keyword evidence="7" id="KW-0808">Transferase</keyword>
<evidence type="ECO:0000256" key="1">
    <source>
        <dbReference type="ARBA" id="ARBA00002056"/>
    </source>
</evidence>
<reference evidence="11 12" key="1">
    <citation type="submission" date="2018-01" db="EMBL/GenBank/DDBJ databases">
        <title>Complete genome sequence of Bacteriovorax stolpii DSM12778.</title>
        <authorList>
            <person name="Tang B."/>
            <person name="Chang J."/>
        </authorList>
    </citation>
    <scope>NUCLEOTIDE SEQUENCE [LARGE SCALE GENOMIC DNA]</scope>
    <source>
        <strain evidence="11 12">DSM 12778</strain>
    </source>
</reference>
<keyword evidence="4" id="KW-0444">Lipid biosynthesis</keyword>
<dbReference type="Pfam" id="PF02684">
    <property type="entry name" value="LpxB"/>
    <property type="match status" value="1"/>
</dbReference>
<dbReference type="Proteomes" id="UP000235584">
    <property type="component" value="Chromosome"/>
</dbReference>
<evidence type="ECO:0000256" key="9">
    <source>
        <dbReference type="ARBA" id="ARBA00048975"/>
    </source>
</evidence>
<dbReference type="GO" id="GO:0016020">
    <property type="term" value="C:membrane"/>
    <property type="evidence" value="ECO:0007669"/>
    <property type="project" value="GOC"/>
</dbReference>
<name>A0A2K9NXA9_BACTC</name>
<evidence type="ECO:0000256" key="10">
    <source>
        <dbReference type="NCBIfam" id="TIGR00215"/>
    </source>
</evidence>
<sequence length="383" mass="44453">MSEKSCLIIAGEKSGEEHTLSFFTELKKSSPGTSFYGVGGDELKREGLELLYHLNDFSSWGYSEVITKIPFYYKAMNHIVEEVKRRNTKTAILVDFQSFNMKLAGKLKELGVEVLYYVAPQAWAWKEYRVKKIARSVHTLFTIIPFEKKWFQDRGVQRVVSVDHPLWTTYKNDLLSFKKQNELHSPVRLLLLPGSRKFEVEKLLPIFIESIRHLKKEIPLHVSIVKSSSVPKELFGPYAEFIDEEFSNEELTVALKKADFSLAASGTVTLTCALYELPTIVCYKTSLLNQFIFENLVSYRWFISLANIVQNRSVFPEFLQDQVSAYNIVSYLRFWYYNKTEYMQLLEKLKQTKDQVRGEPMSVPQYMADVIDNSYGKKIDTSH</sequence>
<dbReference type="GO" id="GO:0005543">
    <property type="term" value="F:phospholipid binding"/>
    <property type="evidence" value="ECO:0007669"/>
    <property type="project" value="TreeGrafter"/>
</dbReference>
<proteinExistence type="predicted"/>
<comment type="function">
    <text evidence="1">Condensation of UDP-2,3-diacylglucosamine and 2,3-diacylglucosamine-1-phosphate to form lipid A disaccharide, a precursor of lipid A, a phosphorylated glycolipid that anchors the lipopolysaccharide to the outer membrane of the cell.</text>
</comment>
<dbReference type="GO" id="GO:0008915">
    <property type="term" value="F:lipid-A-disaccharide synthase activity"/>
    <property type="evidence" value="ECO:0007669"/>
    <property type="project" value="UniProtKB-UniRule"/>
</dbReference>
<dbReference type="EC" id="2.4.1.182" evidence="2 10"/>
<evidence type="ECO:0000256" key="7">
    <source>
        <dbReference type="ARBA" id="ARBA00022679"/>
    </source>
</evidence>
<evidence type="ECO:0000313" key="11">
    <source>
        <dbReference type="EMBL" id="AUN99414.1"/>
    </source>
</evidence>
<evidence type="ECO:0000313" key="12">
    <source>
        <dbReference type="Proteomes" id="UP000235584"/>
    </source>
</evidence>
<organism evidence="11 12">
    <name type="scientific">Bacteriovorax stolpii</name>
    <name type="common">Bdellovibrio stolpii</name>
    <dbReference type="NCBI Taxonomy" id="960"/>
    <lineage>
        <taxon>Bacteria</taxon>
        <taxon>Pseudomonadati</taxon>
        <taxon>Bdellovibrionota</taxon>
        <taxon>Bacteriovoracia</taxon>
        <taxon>Bacteriovoracales</taxon>
        <taxon>Bacteriovoracaceae</taxon>
        <taxon>Bacteriovorax</taxon>
    </lineage>
</organism>
<evidence type="ECO:0000256" key="4">
    <source>
        <dbReference type="ARBA" id="ARBA00022516"/>
    </source>
</evidence>
<dbReference type="RefSeq" id="WP_102244705.1">
    <property type="nucleotide sequence ID" value="NZ_CP025704.1"/>
</dbReference>
<keyword evidence="5" id="KW-0441">Lipid A biosynthesis</keyword>
<dbReference type="AlphaFoldDB" id="A0A2K9NXA9"/>
<dbReference type="InterPro" id="IPR003835">
    <property type="entry name" value="Glyco_trans_19"/>
</dbReference>
<dbReference type="EMBL" id="CP025704">
    <property type="protein sequence ID" value="AUN99414.1"/>
    <property type="molecule type" value="Genomic_DNA"/>
</dbReference>
<evidence type="ECO:0000256" key="2">
    <source>
        <dbReference type="ARBA" id="ARBA00012687"/>
    </source>
</evidence>
<dbReference type="GO" id="GO:0009245">
    <property type="term" value="P:lipid A biosynthetic process"/>
    <property type="evidence" value="ECO:0007669"/>
    <property type="project" value="UniProtKB-UniRule"/>
</dbReference>
<gene>
    <name evidence="11" type="primary">lpxB</name>
    <name evidence="11" type="ORF">C0V70_15125</name>
</gene>